<dbReference type="AlphaFoldDB" id="A0A9P0GFI8"/>
<keyword evidence="12" id="KW-1185">Reference proteome</keyword>
<dbReference type="InterPro" id="IPR006603">
    <property type="entry name" value="PQ-loop_rpt"/>
</dbReference>
<accession>A0A9P0GFI8</accession>
<sequence length="243" mass="27026">MNSTIFEYFRAASLLVLTPHCFDNYLLDLNFLDVPCFKSSLSKVLGVGIILGSSTVKVPQILKIYQNQSGKGINIISVILDLSAITIYMAYSFVKGFPFSAWGDATFLAIQTLIVGVLVLYYEGKRSQSTGFLVGYIVICYVMMSGMTSIDTLWSLQTFNILLVVFGKLTQGWTNYQNGHTGQLSAITLGMLFAGSLARIFTSTQETGDKVVILTYIASTLANFVLVVQMWWYWNVDIKEKSE</sequence>
<evidence type="ECO:0000256" key="2">
    <source>
        <dbReference type="ARBA" id="ARBA00022448"/>
    </source>
</evidence>
<dbReference type="PANTHER" id="PTHR12226:SF2">
    <property type="entry name" value="MANNOSE-P-DOLICHOL UTILIZATION DEFECT 1 PROTEIN"/>
    <property type="match status" value="1"/>
</dbReference>
<dbReference type="EMBL" id="OV651818">
    <property type="protein sequence ID" value="CAH1111663.1"/>
    <property type="molecule type" value="Genomic_DNA"/>
</dbReference>
<feature type="transmembrane region" description="Helical" evidence="10">
    <location>
        <begin position="182"/>
        <end position="201"/>
    </location>
</feature>
<evidence type="ECO:0000256" key="10">
    <source>
        <dbReference type="SAM" id="Phobius"/>
    </source>
</evidence>
<evidence type="ECO:0000256" key="7">
    <source>
        <dbReference type="ARBA" id="ARBA00038475"/>
    </source>
</evidence>
<keyword evidence="3 9" id="KW-0812">Transmembrane</keyword>
<keyword evidence="5 9" id="KW-1133">Transmembrane helix</keyword>
<gene>
    <name evidence="11" type="ORF">PSYICH_LOCUS11896</name>
</gene>
<dbReference type="SMART" id="SM00679">
    <property type="entry name" value="CTNS"/>
    <property type="match status" value="2"/>
</dbReference>
<dbReference type="GO" id="GO:0016020">
    <property type="term" value="C:membrane"/>
    <property type="evidence" value="ECO:0007669"/>
    <property type="project" value="UniProtKB-SubCell"/>
</dbReference>
<evidence type="ECO:0000256" key="1">
    <source>
        <dbReference type="ARBA" id="ARBA00004141"/>
    </source>
</evidence>
<comment type="subcellular location">
    <subcellularLocation>
        <location evidence="1 9">Membrane</location>
        <topology evidence="1 9">Multi-pass membrane protein</topology>
    </subcellularLocation>
</comment>
<feature type="transmembrane region" description="Helical" evidence="10">
    <location>
        <begin position="73"/>
        <end position="93"/>
    </location>
</feature>
<evidence type="ECO:0000313" key="12">
    <source>
        <dbReference type="Proteomes" id="UP001153636"/>
    </source>
</evidence>
<keyword evidence="6 9" id="KW-0472">Membrane</keyword>
<dbReference type="Pfam" id="PF04193">
    <property type="entry name" value="PQ-loop"/>
    <property type="match status" value="2"/>
</dbReference>
<reference evidence="11" key="1">
    <citation type="submission" date="2022-01" db="EMBL/GenBank/DDBJ databases">
        <authorList>
            <person name="King R."/>
        </authorList>
    </citation>
    <scope>NUCLEOTIDE SEQUENCE</scope>
</reference>
<proteinExistence type="inferred from homology"/>
<evidence type="ECO:0000256" key="4">
    <source>
        <dbReference type="ARBA" id="ARBA00022737"/>
    </source>
</evidence>
<evidence type="ECO:0000313" key="11">
    <source>
        <dbReference type="EMBL" id="CAH1111663.1"/>
    </source>
</evidence>
<keyword evidence="4" id="KW-0677">Repeat</keyword>
<feature type="transmembrane region" description="Helical" evidence="10">
    <location>
        <begin position="99"/>
        <end position="121"/>
    </location>
</feature>
<dbReference type="FunFam" id="1.20.1280.290:FF:000006">
    <property type="entry name" value="mannose-P-dolichol utilization defect 1 protein"/>
    <property type="match status" value="1"/>
</dbReference>
<evidence type="ECO:0000256" key="3">
    <source>
        <dbReference type="ARBA" id="ARBA00022692"/>
    </source>
</evidence>
<keyword evidence="2" id="KW-0813">Transport</keyword>
<feature type="transmembrane region" description="Helical" evidence="10">
    <location>
        <begin position="213"/>
        <end position="234"/>
    </location>
</feature>
<dbReference type="Gene3D" id="1.20.1280.290">
    <property type="match status" value="2"/>
</dbReference>
<evidence type="ECO:0000256" key="9">
    <source>
        <dbReference type="PIRNR" id="PIRNR023381"/>
    </source>
</evidence>
<name>A0A9P0GFI8_9CUCU</name>
<organism evidence="11 12">
    <name type="scientific">Psylliodes chrysocephalus</name>
    <dbReference type="NCBI Taxonomy" id="3402493"/>
    <lineage>
        <taxon>Eukaryota</taxon>
        <taxon>Metazoa</taxon>
        <taxon>Ecdysozoa</taxon>
        <taxon>Arthropoda</taxon>
        <taxon>Hexapoda</taxon>
        <taxon>Insecta</taxon>
        <taxon>Pterygota</taxon>
        <taxon>Neoptera</taxon>
        <taxon>Endopterygota</taxon>
        <taxon>Coleoptera</taxon>
        <taxon>Polyphaga</taxon>
        <taxon>Cucujiformia</taxon>
        <taxon>Chrysomeloidea</taxon>
        <taxon>Chrysomelidae</taxon>
        <taxon>Galerucinae</taxon>
        <taxon>Alticini</taxon>
        <taxon>Psylliodes</taxon>
    </lineage>
</organism>
<dbReference type="PIRSF" id="PIRSF023381">
    <property type="entry name" value="MannP-dilichol_defect-1p"/>
    <property type="match status" value="1"/>
</dbReference>
<dbReference type="Proteomes" id="UP001153636">
    <property type="component" value="Chromosome 6"/>
</dbReference>
<evidence type="ECO:0000256" key="8">
    <source>
        <dbReference type="ARBA" id="ARBA00067517"/>
    </source>
</evidence>
<dbReference type="InterPro" id="IPR016817">
    <property type="entry name" value="MannP-dilichol_defect-1"/>
</dbReference>
<comment type="similarity">
    <text evidence="7 9">Belongs to the MPDU1 (TC 2.A.43.3) family.</text>
</comment>
<protein>
    <recommendedName>
        <fullName evidence="8 9">Mannose-P-dolichol utilization defect 1 protein homolog</fullName>
    </recommendedName>
</protein>
<feature type="transmembrane region" description="Helical" evidence="10">
    <location>
        <begin position="133"/>
        <end position="156"/>
    </location>
</feature>
<dbReference type="GO" id="GO:0009312">
    <property type="term" value="P:oligosaccharide biosynthetic process"/>
    <property type="evidence" value="ECO:0007669"/>
    <property type="project" value="TreeGrafter"/>
</dbReference>
<evidence type="ECO:0000256" key="5">
    <source>
        <dbReference type="ARBA" id="ARBA00022989"/>
    </source>
</evidence>
<evidence type="ECO:0000256" key="6">
    <source>
        <dbReference type="ARBA" id="ARBA00023136"/>
    </source>
</evidence>
<dbReference type="PANTHER" id="PTHR12226">
    <property type="entry name" value="MANNOSE-P-DOLICHOL UTILIZATION DEFECT 1 LEC35 -RELATED"/>
    <property type="match status" value="1"/>
</dbReference>
<dbReference type="OrthoDB" id="271506at2759"/>